<sequence length="198" mass="21671">MNKRPFLFGLGVGIIVGAALLQLMLIGEKQASSLDDYDKGNQTSVTYTQAELDKRIAEERAPIQAEDSKEAKSSAENLPKQDSVNPQNGKQPSNSKPAVEKSAGSLDTKGTNTTNKVKRIVLRIPANSSVTETADLLIENDVISNKQTFINLMRKVIIRAGYFSFEGRPTLQEVKTIITSKPLPPEQAEAELQKNKDT</sequence>
<keyword evidence="2" id="KW-0812">Transmembrane</keyword>
<evidence type="ECO:0000313" key="4">
    <source>
        <dbReference type="Proteomes" id="UP001596047"/>
    </source>
</evidence>
<dbReference type="RefSeq" id="WP_379187483.1">
    <property type="nucleotide sequence ID" value="NZ_JBHSOW010000028.1"/>
</dbReference>
<keyword evidence="2" id="KW-0472">Membrane</keyword>
<feature type="compositionally biased region" description="Polar residues" evidence="1">
    <location>
        <begin position="74"/>
        <end position="96"/>
    </location>
</feature>
<feature type="region of interest" description="Disordered" evidence="1">
    <location>
        <begin position="60"/>
        <end position="111"/>
    </location>
</feature>
<reference evidence="4" key="1">
    <citation type="journal article" date="2019" name="Int. J. Syst. Evol. Microbiol.">
        <title>The Global Catalogue of Microorganisms (GCM) 10K type strain sequencing project: providing services to taxonomists for standard genome sequencing and annotation.</title>
        <authorList>
            <consortium name="The Broad Institute Genomics Platform"/>
            <consortium name="The Broad Institute Genome Sequencing Center for Infectious Disease"/>
            <person name="Wu L."/>
            <person name="Ma J."/>
        </authorList>
    </citation>
    <scope>NUCLEOTIDE SEQUENCE [LARGE SCALE GENOMIC DNA]</scope>
    <source>
        <strain evidence="4">CGMCC 1.3240</strain>
    </source>
</reference>
<name>A0ABW0VTU0_9BACL</name>
<keyword evidence="2" id="KW-1133">Transmembrane helix</keyword>
<evidence type="ECO:0000313" key="3">
    <source>
        <dbReference type="EMBL" id="MFC5648995.1"/>
    </source>
</evidence>
<evidence type="ECO:0000256" key="1">
    <source>
        <dbReference type="SAM" id="MobiDB-lite"/>
    </source>
</evidence>
<feature type="compositionally biased region" description="Basic and acidic residues" evidence="1">
    <location>
        <begin position="60"/>
        <end position="73"/>
    </location>
</feature>
<feature type="transmembrane region" description="Helical" evidence="2">
    <location>
        <begin position="6"/>
        <end position="26"/>
    </location>
</feature>
<gene>
    <name evidence="3" type="ORF">ACFPYJ_07595</name>
</gene>
<protein>
    <recommendedName>
        <fullName evidence="5">Endolytic transglycosylase MltG</fullName>
    </recommendedName>
</protein>
<dbReference type="EMBL" id="JBHSOW010000028">
    <property type="protein sequence ID" value="MFC5648995.1"/>
    <property type="molecule type" value="Genomic_DNA"/>
</dbReference>
<dbReference type="Proteomes" id="UP001596047">
    <property type="component" value="Unassembled WGS sequence"/>
</dbReference>
<organism evidence="3 4">
    <name type="scientific">Paenibacillus solisilvae</name>
    <dbReference type="NCBI Taxonomy" id="2486751"/>
    <lineage>
        <taxon>Bacteria</taxon>
        <taxon>Bacillati</taxon>
        <taxon>Bacillota</taxon>
        <taxon>Bacilli</taxon>
        <taxon>Bacillales</taxon>
        <taxon>Paenibacillaceae</taxon>
        <taxon>Paenibacillus</taxon>
    </lineage>
</organism>
<evidence type="ECO:0008006" key="5">
    <source>
        <dbReference type="Google" id="ProtNLM"/>
    </source>
</evidence>
<evidence type="ECO:0000256" key="2">
    <source>
        <dbReference type="SAM" id="Phobius"/>
    </source>
</evidence>
<keyword evidence="4" id="KW-1185">Reference proteome</keyword>
<proteinExistence type="predicted"/>
<accession>A0ABW0VTU0</accession>
<comment type="caution">
    <text evidence="3">The sequence shown here is derived from an EMBL/GenBank/DDBJ whole genome shotgun (WGS) entry which is preliminary data.</text>
</comment>